<gene>
    <name evidence="2" type="ORF">Tco_0894516</name>
</gene>
<dbReference type="PANTHER" id="PTHR11736">
    <property type="entry name" value="MELANOMA-ASSOCIATED ANTIGEN MAGE ANTIGEN"/>
    <property type="match status" value="1"/>
</dbReference>
<sequence length="262" mass="29798">MRCRRSLATFQVISKDSVLARRHYASAYKLNDHPINAGKLVEEVFETLKVVFAPVDDKSFGCPIKRDELTQLVTKNYQNQSFPSFVLNKAFNKLYTIFGYDVKELQHVRPSSTNQARASQSSGDAKSYIITSQLDPQKYKKHIEDETKSHLTGFTFVAIGIVHLAGGKITEGINRFALSKSGFLVFPIPKNKLFGHIWDDWVIVPPDDERHTDFGKYQAGCETLCSTRSKVLSQVSFQEKIEEILDFFVEKQEFIAEPVLSH</sequence>
<dbReference type="InterPro" id="IPR037445">
    <property type="entry name" value="MAGE"/>
</dbReference>
<evidence type="ECO:0000313" key="3">
    <source>
        <dbReference type="Proteomes" id="UP001151760"/>
    </source>
</evidence>
<evidence type="ECO:0000259" key="1">
    <source>
        <dbReference type="SMART" id="SM01373"/>
    </source>
</evidence>
<organism evidence="2 3">
    <name type="scientific">Tanacetum coccineum</name>
    <dbReference type="NCBI Taxonomy" id="301880"/>
    <lineage>
        <taxon>Eukaryota</taxon>
        <taxon>Viridiplantae</taxon>
        <taxon>Streptophyta</taxon>
        <taxon>Embryophyta</taxon>
        <taxon>Tracheophyta</taxon>
        <taxon>Spermatophyta</taxon>
        <taxon>Magnoliopsida</taxon>
        <taxon>eudicotyledons</taxon>
        <taxon>Gunneridae</taxon>
        <taxon>Pentapetalae</taxon>
        <taxon>asterids</taxon>
        <taxon>campanulids</taxon>
        <taxon>Asterales</taxon>
        <taxon>Asteraceae</taxon>
        <taxon>Asteroideae</taxon>
        <taxon>Anthemideae</taxon>
        <taxon>Anthemidinae</taxon>
        <taxon>Tanacetum</taxon>
    </lineage>
</organism>
<accession>A0ABQ5CI96</accession>
<evidence type="ECO:0000313" key="2">
    <source>
        <dbReference type="EMBL" id="GJT24579.1"/>
    </source>
</evidence>
<dbReference type="EMBL" id="BQNB010014147">
    <property type="protein sequence ID" value="GJT24579.1"/>
    <property type="molecule type" value="Genomic_DNA"/>
</dbReference>
<feature type="domain" description="MAGE" evidence="1">
    <location>
        <begin position="50"/>
        <end position="231"/>
    </location>
</feature>
<name>A0ABQ5CI96_9ASTR</name>
<dbReference type="Gene3D" id="1.10.10.1200">
    <property type="entry name" value="MAGE homology domain, winged helix WH1 motif"/>
    <property type="match status" value="1"/>
</dbReference>
<proteinExistence type="predicted"/>
<dbReference type="InterPro" id="IPR041898">
    <property type="entry name" value="MAGE_WH1"/>
</dbReference>
<comment type="caution">
    <text evidence="2">The sequence shown here is derived from an EMBL/GenBank/DDBJ whole genome shotgun (WGS) entry which is preliminary data.</text>
</comment>
<dbReference type="PANTHER" id="PTHR11736:SF14">
    <property type="entry name" value="NSE3 HOMOLOG, SMC5-SMC6 COMPLEX COMPONENT"/>
    <property type="match status" value="1"/>
</dbReference>
<protein>
    <submittedName>
        <fullName evidence="2">Melanoma-associated antigen 8 isoform X1</fullName>
    </submittedName>
</protein>
<keyword evidence="3" id="KW-1185">Reference proteome</keyword>
<dbReference type="Pfam" id="PF01454">
    <property type="entry name" value="MAGE"/>
    <property type="match status" value="1"/>
</dbReference>
<reference evidence="2" key="2">
    <citation type="submission" date="2022-01" db="EMBL/GenBank/DDBJ databases">
        <authorList>
            <person name="Yamashiro T."/>
            <person name="Shiraishi A."/>
            <person name="Satake H."/>
            <person name="Nakayama K."/>
        </authorList>
    </citation>
    <scope>NUCLEOTIDE SEQUENCE</scope>
</reference>
<dbReference type="Proteomes" id="UP001151760">
    <property type="component" value="Unassembled WGS sequence"/>
</dbReference>
<reference evidence="2" key="1">
    <citation type="journal article" date="2022" name="Int. J. Mol. Sci.">
        <title>Draft Genome of Tanacetum Coccineum: Genomic Comparison of Closely Related Tanacetum-Family Plants.</title>
        <authorList>
            <person name="Yamashiro T."/>
            <person name="Shiraishi A."/>
            <person name="Nakayama K."/>
            <person name="Satake H."/>
        </authorList>
    </citation>
    <scope>NUCLEOTIDE SEQUENCE</scope>
</reference>
<dbReference type="InterPro" id="IPR002190">
    <property type="entry name" value="MHD_dom"/>
</dbReference>
<dbReference type="SMART" id="SM01373">
    <property type="entry name" value="MAGE"/>
    <property type="match status" value="1"/>
</dbReference>